<dbReference type="InterPro" id="IPR000835">
    <property type="entry name" value="HTH_MarR-typ"/>
</dbReference>
<dbReference type="SMART" id="SM00347">
    <property type="entry name" value="HTH_MARR"/>
    <property type="match status" value="1"/>
</dbReference>
<evidence type="ECO:0000313" key="6">
    <source>
        <dbReference type="Proteomes" id="UP000184121"/>
    </source>
</evidence>
<feature type="domain" description="HTH marR-type" evidence="4">
    <location>
        <begin position="20"/>
        <end position="157"/>
    </location>
</feature>
<evidence type="ECO:0000259" key="4">
    <source>
        <dbReference type="PROSITE" id="PS50995"/>
    </source>
</evidence>
<evidence type="ECO:0000313" key="5">
    <source>
        <dbReference type="EMBL" id="SHM34221.1"/>
    </source>
</evidence>
<keyword evidence="3" id="KW-0804">Transcription</keyword>
<keyword evidence="1" id="KW-0805">Transcription regulation</keyword>
<dbReference type="SUPFAM" id="SSF46785">
    <property type="entry name" value="Winged helix' DNA-binding domain"/>
    <property type="match status" value="1"/>
</dbReference>
<dbReference type="Gene3D" id="1.10.10.10">
    <property type="entry name" value="Winged helix-like DNA-binding domain superfamily/Winged helix DNA-binding domain"/>
    <property type="match status" value="1"/>
</dbReference>
<dbReference type="RefSeq" id="WP_072973614.1">
    <property type="nucleotide sequence ID" value="NZ_FRBY01000004.1"/>
</dbReference>
<dbReference type="AlphaFoldDB" id="A0A1M7I0A3"/>
<dbReference type="InterPro" id="IPR036388">
    <property type="entry name" value="WH-like_DNA-bd_sf"/>
</dbReference>
<dbReference type="GO" id="GO:0003700">
    <property type="term" value="F:DNA-binding transcription factor activity"/>
    <property type="evidence" value="ECO:0007669"/>
    <property type="project" value="InterPro"/>
</dbReference>
<organism evidence="5 6">
    <name type="scientific">Flavobacterium saccharophilum</name>
    <dbReference type="NCBI Taxonomy" id="29534"/>
    <lineage>
        <taxon>Bacteria</taxon>
        <taxon>Pseudomonadati</taxon>
        <taxon>Bacteroidota</taxon>
        <taxon>Flavobacteriia</taxon>
        <taxon>Flavobacteriales</taxon>
        <taxon>Flavobacteriaceae</taxon>
        <taxon>Flavobacterium</taxon>
    </lineage>
</organism>
<dbReference type="Proteomes" id="UP000184121">
    <property type="component" value="Unassembled WGS sequence"/>
</dbReference>
<dbReference type="GO" id="GO:0003677">
    <property type="term" value="F:DNA binding"/>
    <property type="evidence" value="ECO:0007669"/>
    <property type="project" value="UniProtKB-KW"/>
</dbReference>
<dbReference type="PANTHER" id="PTHR42756:SF1">
    <property type="entry name" value="TRANSCRIPTIONAL REPRESSOR OF EMRAB OPERON"/>
    <property type="match status" value="1"/>
</dbReference>
<reference evidence="6" key="1">
    <citation type="submission" date="2016-11" db="EMBL/GenBank/DDBJ databases">
        <authorList>
            <person name="Varghese N."/>
            <person name="Submissions S."/>
        </authorList>
    </citation>
    <scope>NUCLEOTIDE SEQUENCE [LARGE SCALE GENOMIC DNA]</scope>
    <source>
        <strain evidence="6">DSM 1811</strain>
    </source>
</reference>
<evidence type="ECO:0000256" key="3">
    <source>
        <dbReference type="ARBA" id="ARBA00023163"/>
    </source>
</evidence>
<dbReference type="STRING" id="29534.SAMN05444366_2955"/>
<gene>
    <name evidence="5" type="ORF">SAMN05444366_2955</name>
</gene>
<proteinExistence type="predicted"/>
<keyword evidence="2 5" id="KW-0238">DNA-binding</keyword>
<protein>
    <submittedName>
        <fullName evidence="5">DNA-binding transcriptional regulator, MarR family</fullName>
    </submittedName>
</protein>
<evidence type="ECO:0000256" key="2">
    <source>
        <dbReference type="ARBA" id="ARBA00023125"/>
    </source>
</evidence>
<name>A0A1M7I0A3_9FLAO</name>
<dbReference type="OrthoDB" id="996843at2"/>
<sequence>MTDTNTNSEPFGKAFSAEIADSFLFQIHRIKKALFRRTNALMSEAGITLQLEQLPLIMILQHKDLSQRELSDKTMRDKSSILRSINALEKKNLLVVRKDKTDKRKNVVSLTEEGIALAKVIRALMKKSEDEVLSVFSAKERIEALETIRNYADRLDQS</sequence>
<evidence type="ECO:0000256" key="1">
    <source>
        <dbReference type="ARBA" id="ARBA00023015"/>
    </source>
</evidence>
<dbReference type="PANTHER" id="PTHR42756">
    <property type="entry name" value="TRANSCRIPTIONAL REGULATOR, MARR"/>
    <property type="match status" value="1"/>
</dbReference>
<dbReference type="InterPro" id="IPR036390">
    <property type="entry name" value="WH_DNA-bd_sf"/>
</dbReference>
<keyword evidence="6" id="KW-1185">Reference proteome</keyword>
<accession>A0A1M7I0A3</accession>
<dbReference type="PROSITE" id="PS50995">
    <property type="entry name" value="HTH_MARR_2"/>
    <property type="match status" value="1"/>
</dbReference>
<dbReference type="PRINTS" id="PR00598">
    <property type="entry name" value="HTHMARR"/>
</dbReference>
<dbReference type="Pfam" id="PF12802">
    <property type="entry name" value="MarR_2"/>
    <property type="match status" value="1"/>
</dbReference>
<dbReference type="EMBL" id="FRBY01000004">
    <property type="protein sequence ID" value="SHM34221.1"/>
    <property type="molecule type" value="Genomic_DNA"/>
</dbReference>